<keyword evidence="2" id="KW-1185">Reference proteome</keyword>
<proteinExistence type="predicted"/>
<evidence type="ECO:0000313" key="1">
    <source>
        <dbReference type="EMBL" id="KAJ3201423.1"/>
    </source>
</evidence>
<dbReference type="EMBL" id="JADGJW010001730">
    <property type="protein sequence ID" value="KAJ3201423.1"/>
    <property type="molecule type" value="Genomic_DNA"/>
</dbReference>
<comment type="caution">
    <text evidence="1">The sequence shown here is derived from an EMBL/GenBank/DDBJ whole genome shotgun (WGS) entry which is preliminary data.</text>
</comment>
<evidence type="ECO:0000313" key="2">
    <source>
        <dbReference type="Proteomes" id="UP001211065"/>
    </source>
</evidence>
<feature type="non-terminal residue" evidence="1">
    <location>
        <position position="1"/>
    </location>
</feature>
<sequence>ILSDQVGKSISALVSNEIERTRLAKHVGIWSIQSLSKNLLNIINTSEHQNDVYQADLVSSTEREIYEGTFKFNASNSVGNGNKK</sequence>
<protein>
    <submittedName>
        <fullName evidence="1">Uncharacterized protein</fullName>
    </submittedName>
</protein>
<gene>
    <name evidence="1" type="ORF">HK099_002259</name>
</gene>
<organism evidence="1 2">
    <name type="scientific">Clydaea vesicula</name>
    <dbReference type="NCBI Taxonomy" id="447962"/>
    <lineage>
        <taxon>Eukaryota</taxon>
        <taxon>Fungi</taxon>
        <taxon>Fungi incertae sedis</taxon>
        <taxon>Chytridiomycota</taxon>
        <taxon>Chytridiomycota incertae sedis</taxon>
        <taxon>Chytridiomycetes</taxon>
        <taxon>Lobulomycetales</taxon>
        <taxon>Lobulomycetaceae</taxon>
        <taxon>Clydaea</taxon>
    </lineage>
</organism>
<reference evidence="1" key="1">
    <citation type="submission" date="2020-05" db="EMBL/GenBank/DDBJ databases">
        <title>Phylogenomic resolution of chytrid fungi.</title>
        <authorList>
            <person name="Stajich J.E."/>
            <person name="Amses K."/>
            <person name="Simmons R."/>
            <person name="Seto K."/>
            <person name="Myers J."/>
            <person name="Bonds A."/>
            <person name="Quandt C.A."/>
            <person name="Barry K."/>
            <person name="Liu P."/>
            <person name="Grigoriev I."/>
            <person name="Longcore J.E."/>
            <person name="James T.Y."/>
        </authorList>
    </citation>
    <scope>NUCLEOTIDE SEQUENCE</scope>
    <source>
        <strain evidence="1">JEL0476</strain>
    </source>
</reference>
<dbReference type="Proteomes" id="UP001211065">
    <property type="component" value="Unassembled WGS sequence"/>
</dbReference>
<name>A0AAD5TTG6_9FUNG</name>
<dbReference type="AlphaFoldDB" id="A0AAD5TTG6"/>
<accession>A0AAD5TTG6</accession>